<dbReference type="PANTHER" id="PTHR32309:SF13">
    <property type="entry name" value="FERRIC ENTEROBACTIN TRANSPORT PROTEIN FEPE"/>
    <property type="match status" value="1"/>
</dbReference>
<comment type="caution">
    <text evidence="3">The sequence shown here is derived from an EMBL/GenBank/DDBJ whole genome shotgun (WGS) entry which is preliminary data.</text>
</comment>
<keyword evidence="2" id="KW-0812">Transmembrane</keyword>
<protein>
    <recommendedName>
        <fullName evidence="5">Capsule biosynthesis protein</fullName>
    </recommendedName>
</protein>
<evidence type="ECO:0000313" key="4">
    <source>
        <dbReference type="Proteomes" id="UP000664349"/>
    </source>
</evidence>
<dbReference type="InterPro" id="IPR050445">
    <property type="entry name" value="Bact_polysacc_biosynth/exp"/>
</dbReference>
<dbReference type="RefSeq" id="WP_043589498.1">
    <property type="nucleotide sequence ID" value="NZ_AP019312.1"/>
</dbReference>
<proteinExistence type="predicted"/>
<dbReference type="GeneID" id="58562164"/>
<reference evidence="3 4" key="1">
    <citation type="submission" date="2021-03" db="EMBL/GenBank/DDBJ databases">
        <title>First Case of infection caused by Chromobacterium haemolyticum derived from water in China.</title>
        <authorList>
            <person name="Chen J."/>
            <person name="Liu C."/>
        </authorList>
    </citation>
    <scope>NUCLEOTIDE SEQUENCE [LARGE SCALE GENOMIC DNA]</scope>
    <source>
        <strain evidence="3 4">WJ-5</strain>
    </source>
</reference>
<keyword evidence="4" id="KW-1185">Reference proteome</keyword>
<name>A0ABS3GG62_9NEIS</name>
<dbReference type="EMBL" id="JAFLRD010000001">
    <property type="protein sequence ID" value="MBO0414030.1"/>
    <property type="molecule type" value="Genomic_DNA"/>
</dbReference>
<feature type="coiled-coil region" evidence="1">
    <location>
        <begin position="219"/>
        <end position="249"/>
    </location>
</feature>
<evidence type="ECO:0000256" key="2">
    <source>
        <dbReference type="SAM" id="Phobius"/>
    </source>
</evidence>
<sequence length="372" mass="41163">MLKWFDRFLPQALLARLVSPWICIGLPLTLCGAYFVLIAQDRYVSESKVIVKRSSDGGGDLNLSTLLGAGASTVREDAMLLQQYIHSPDMLQRLETRLAFKKAFDAAGLDWPHRLSASASKEDTLAFYRNKVGVMFDDKTSLLTIRSQGFTPRFAQGLNLAILQECERFINGLSQTISRNELAFAQQEAERAYQGLNTAKEALLKYQNSHGQLDPIAQAQAAGQLLAELQAKQAQLEAELRNLQSYLQSDAPQITALAGALAALKAQILHEKSKLAAPEDGRLNRQAAQYQELKAKVDFQADLYKLALTALEKSRVEASHKRKSLAVVTSPQLAEDAEYPRRLYTLATLLIACSLLYGCARLALSIIEDHKI</sequence>
<evidence type="ECO:0000313" key="3">
    <source>
        <dbReference type="EMBL" id="MBO0414030.1"/>
    </source>
</evidence>
<organism evidence="3 4">
    <name type="scientific">Chromobacterium haemolyticum</name>
    <dbReference type="NCBI Taxonomy" id="394935"/>
    <lineage>
        <taxon>Bacteria</taxon>
        <taxon>Pseudomonadati</taxon>
        <taxon>Pseudomonadota</taxon>
        <taxon>Betaproteobacteria</taxon>
        <taxon>Neisseriales</taxon>
        <taxon>Chromobacteriaceae</taxon>
        <taxon>Chromobacterium</taxon>
    </lineage>
</organism>
<keyword evidence="2" id="KW-1133">Transmembrane helix</keyword>
<dbReference type="Proteomes" id="UP000664349">
    <property type="component" value="Unassembled WGS sequence"/>
</dbReference>
<keyword evidence="2" id="KW-0472">Membrane</keyword>
<feature type="transmembrane region" description="Helical" evidence="2">
    <location>
        <begin position="343"/>
        <end position="364"/>
    </location>
</feature>
<gene>
    <name evidence="3" type="ORF">J1C50_00785</name>
</gene>
<evidence type="ECO:0008006" key="5">
    <source>
        <dbReference type="Google" id="ProtNLM"/>
    </source>
</evidence>
<dbReference type="PANTHER" id="PTHR32309">
    <property type="entry name" value="TYROSINE-PROTEIN KINASE"/>
    <property type="match status" value="1"/>
</dbReference>
<feature type="transmembrane region" description="Helical" evidence="2">
    <location>
        <begin position="12"/>
        <end position="37"/>
    </location>
</feature>
<accession>A0ABS3GG62</accession>
<evidence type="ECO:0000256" key="1">
    <source>
        <dbReference type="SAM" id="Coils"/>
    </source>
</evidence>
<keyword evidence="1" id="KW-0175">Coiled coil</keyword>